<evidence type="ECO:0000313" key="2">
    <source>
        <dbReference type="EMBL" id="GAA5160281.1"/>
    </source>
</evidence>
<accession>A0ABP9QE09</accession>
<comment type="caution">
    <text evidence="2">The sequence shown here is derived from an EMBL/GenBank/DDBJ whole genome shotgun (WGS) entry which is preliminary data.</text>
</comment>
<feature type="domain" description="AB hydrolase-1" evidence="1">
    <location>
        <begin position="6"/>
        <end position="232"/>
    </location>
</feature>
<dbReference type="RefSeq" id="WP_185060373.1">
    <property type="nucleotide sequence ID" value="NZ_BAABJP010000020.1"/>
</dbReference>
<proteinExistence type="predicted"/>
<dbReference type="SUPFAM" id="SSF53474">
    <property type="entry name" value="alpha/beta-Hydrolases"/>
    <property type="match status" value="1"/>
</dbReference>
<protein>
    <submittedName>
        <fullName evidence="2">Alpha/beta hydrolase</fullName>
    </submittedName>
</protein>
<dbReference type="Pfam" id="PF12697">
    <property type="entry name" value="Abhydrolase_6"/>
    <property type="match status" value="1"/>
</dbReference>
<keyword evidence="3" id="KW-1185">Reference proteome</keyword>
<keyword evidence="2" id="KW-0378">Hydrolase</keyword>
<dbReference type="Proteomes" id="UP001428817">
    <property type="component" value="Unassembled WGS sequence"/>
</dbReference>
<reference evidence="3" key="1">
    <citation type="journal article" date="2019" name="Int. J. Syst. Evol. Microbiol.">
        <title>The Global Catalogue of Microorganisms (GCM) 10K type strain sequencing project: providing services to taxonomists for standard genome sequencing and annotation.</title>
        <authorList>
            <consortium name="The Broad Institute Genomics Platform"/>
            <consortium name="The Broad Institute Genome Sequencing Center for Infectious Disease"/>
            <person name="Wu L."/>
            <person name="Ma J."/>
        </authorList>
    </citation>
    <scope>NUCLEOTIDE SEQUENCE [LARGE SCALE GENOMIC DNA]</scope>
    <source>
        <strain evidence="3">JCM 18303</strain>
    </source>
</reference>
<evidence type="ECO:0000313" key="3">
    <source>
        <dbReference type="Proteomes" id="UP001428817"/>
    </source>
</evidence>
<dbReference type="InterPro" id="IPR029058">
    <property type="entry name" value="AB_hydrolase_fold"/>
</dbReference>
<gene>
    <name evidence="2" type="ORF">GCM10023321_42610</name>
</gene>
<dbReference type="Gene3D" id="3.40.50.1820">
    <property type="entry name" value="alpha/beta hydrolase"/>
    <property type="match status" value="1"/>
</dbReference>
<organism evidence="2 3">
    <name type="scientific">Pseudonocardia eucalypti</name>
    <dbReference type="NCBI Taxonomy" id="648755"/>
    <lineage>
        <taxon>Bacteria</taxon>
        <taxon>Bacillati</taxon>
        <taxon>Actinomycetota</taxon>
        <taxon>Actinomycetes</taxon>
        <taxon>Pseudonocardiales</taxon>
        <taxon>Pseudonocardiaceae</taxon>
        <taxon>Pseudonocardia</taxon>
    </lineage>
</organism>
<dbReference type="PANTHER" id="PTHR37017:SF11">
    <property type="entry name" value="ESTERASE_LIPASE_THIOESTERASE DOMAIN-CONTAINING PROTEIN"/>
    <property type="match status" value="1"/>
</dbReference>
<dbReference type="PANTHER" id="PTHR37017">
    <property type="entry name" value="AB HYDROLASE-1 DOMAIN-CONTAINING PROTEIN-RELATED"/>
    <property type="match status" value="1"/>
</dbReference>
<dbReference type="InterPro" id="IPR052897">
    <property type="entry name" value="Sec-Metab_Biosynth_Hydrolase"/>
</dbReference>
<sequence length="241" mass="25981">MPETYVLIPGAWHGDWAWRPVANRLRTAGHRAVTLTLPGLRDGEDPRGRRLAGAVAHVVDEVRGRDLTDVTLVAHCWGGIPMAGAAHRLLGRLRRLVFWSAVVPAEGGSFLDEATPAGRSTCEQLAEASGTDSVAMPFELWRRDYIQDASEDVQRLVHSLLVPQPMGYLSDGLDLPPVTSLGLPTSYLHAADDRMFPRGELPRFAARLGVPPVEVPGSHEASLTRPAEVAAAILKTAGKPA</sequence>
<evidence type="ECO:0000259" key="1">
    <source>
        <dbReference type="Pfam" id="PF12697"/>
    </source>
</evidence>
<dbReference type="EMBL" id="BAABJP010000020">
    <property type="protein sequence ID" value="GAA5160281.1"/>
    <property type="molecule type" value="Genomic_DNA"/>
</dbReference>
<name>A0ABP9QE09_9PSEU</name>
<dbReference type="GO" id="GO:0016787">
    <property type="term" value="F:hydrolase activity"/>
    <property type="evidence" value="ECO:0007669"/>
    <property type="project" value="UniProtKB-KW"/>
</dbReference>
<dbReference type="InterPro" id="IPR000073">
    <property type="entry name" value="AB_hydrolase_1"/>
</dbReference>